<dbReference type="EC" id="2.7.7.6" evidence="2"/>
<reference evidence="9" key="1">
    <citation type="journal article" date="2015" name="Nature">
        <title>Complex archaea that bridge the gap between prokaryotes and eukaryotes.</title>
        <authorList>
            <person name="Spang A."/>
            <person name="Saw J.H."/>
            <person name="Jorgensen S.L."/>
            <person name="Zaremba-Niedzwiedzka K."/>
            <person name="Martijn J."/>
            <person name="Lind A.E."/>
            <person name="van Eijk R."/>
            <person name="Schleper C."/>
            <person name="Guy L."/>
            <person name="Ettema T.J."/>
        </authorList>
    </citation>
    <scope>NUCLEOTIDE SEQUENCE</scope>
</reference>
<dbReference type="GO" id="GO:0000428">
    <property type="term" value="C:DNA-directed RNA polymerase complex"/>
    <property type="evidence" value="ECO:0007669"/>
    <property type="project" value="UniProtKB-KW"/>
</dbReference>
<evidence type="ECO:0000256" key="7">
    <source>
        <dbReference type="ARBA" id="ARBA00048552"/>
    </source>
</evidence>
<protein>
    <recommendedName>
        <fullName evidence="2">DNA-directed RNA polymerase</fullName>
        <ecNumber evidence="2">2.7.7.6</ecNumber>
    </recommendedName>
</protein>
<dbReference type="NCBIfam" id="TIGR00690">
    <property type="entry name" value="rpoZ"/>
    <property type="match status" value="1"/>
</dbReference>
<dbReference type="PANTHER" id="PTHR34476">
    <property type="entry name" value="DNA-DIRECTED RNA POLYMERASE SUBUNIT OMEGA"/>
    <property type="match status" value="1"/>
</dbReference>
<evidence type="ECO:0000256" key="2">
    <source>
        <dbReference type="ARBA" id="ARBA00012418"/>
    </source>
</evidence>
<name>A0A0F9ICK6_9ZZZZ</name>
<evidence type="ECO:0000256" key="3">
    <source>
        <dbReference type="ARBA" id="ARBA00022478"/>
    </source>
</evidence>
<dbReference type="SUPFAM" id="SSF63562">
    <property type="entry name" value="RPB6/omega subunit-like"/>
    <property type="match status" value="1"/>
</dbReference>
<dbReference type="GO" id="GO:0003899">
    <property type="term" value="F:DNA-directed RNA polymerase activity"/>
    <property type="evidence" value="ECO:0007669"/>
    <property type="project" value="UniProtKB-EC"/>
</dbReference>
<dbReference type="PANTHER" id="PTHR34476:SF1">
    <property type="entry name" value="DNA-DIRECTED RNA POLYMERASE SUBUNIT OMEGA"/>
    <property type="match status" value="1"/>
</dbReference>
<feature type="compositionally biased region" description="Basic and acidic residues" evidence="8">
    <location>
        <begin position="131"/>
        <end position="147"/>
    </location>
</feature>
<comment type="catalytic activity">
    <reaction evidence="7">
        <text>RNA(n) + a ribonucleoside 5'-triphosphate = RNA(n+1) + diphosphate</text>
        <dbReference type="Rhea" id="RHEA:21248"/>
        <dbReference type="Rhea" id="RHEA-COMP:14527"/>
        <dbReference type="Rhea" id="RHEA-COMP:17342"/>
        <dbReference type="ChEBI" id="CHEBI:33019"/>
        <dbReference type="ChEBI" id="CHEBI:61557"/>
        <dbReference type="ChEBI" id="CHEBI:140395"/>
        <dbReference type="EC" id="2.7.7.6"/>
    </reaction>
</comment>
<sequence length="156" mass="17613">MARITVEDCLDKVDNRFELVMVASKRARALATGGKEPLVPAESDKPTVIALREIAEEVITPAEIMNPKEEEPEEKFETVEDILKDKADDDLLSVGETRRIETAKENQRKADVKKAEKKENKLSEAQQSNKKRMDDLENRIEKLENAGKTDIPAQPK</sequence>
<dbReference type="InterPro" id="IPR003716">
    <property type="entry name" value="DNA-dir_RNA_pol_omega"/>
</dbReference>
<accession>A0A0F9ICK6</accession>
<dbReference type="SMART" id="SM01409">
    <property type="entry name" value="RNA_pol_Rpb6"/>
    <property type="match status" value="1"/>
</dbReference>
<gene>
    <name evidence="9" type="ORF">LCGC14_1675320</name>
</gene>
<keyword evidence="5" id="KW-0548">Nucleotidyltransferase</keyword>
<dbReference type="GO" id="GO:0006351">
    <property type="term" value="P:DNA-templated transcription"/>
    <property type="evidence" value="ECO:0007669"/>
    <property type="project" value="InterPro"/>
</dbReference>
<organism evidence="9">
    <name type="scientific">marine sediment metagenome</name>
    <dbReference type="NCBI Taxonomy" id="412755"/>
    <lineage>
        <taxon>unclassified sequences</taxon>
        <taxon>metagenomes</taxon>
        <taxon>ecological metagenomes</taxon>
    </lineage>
</organism>
<dbReference type="Pfam" id="PF01192">
    <property type="entry name" value="RNA_pol_Rpb6"/>
    <property type="match status" value="1"/>
</dbReference>
<dbReference type="GO" id="GO:0003677">
    <property type="term" value="F:DNA binding"/>
    <property type="evidence" value="ECO:0007669"/>
    <property type="project" value="InterPro"/>
</dbReference>
<evidence type="ECO:0000256" key="4">
    <source>
        <dbReference type="ARBA" id="ARBA00022679"/>
    </source>
</evidence>
<evidence type="ECO:0000256" key="5">
    <source>
        <dbReference type="ARBA" id="ARBA00022695"/>
    </source>
</evidence>
<dbReference type="InterPro" id="IPR036161">
    <property type="entry name" value="RPB6/omega-like_sf"/>
</dbReference>
<comment type="caution">
    <text evidence="9">The sequence shown here is derived from an EMBL/GenBank/DDBJ whole genome shotgun (WGS) entry which is preliminary data.</text>
</comment>
<evidence type="ECO:0000313" key="9">
    <source>
        <dbReference type="EMBL" id="KKM17484.1"/>
    </source>
</evidence>
<dbReference type="HAMAP" id="MF_00366">
    <property type="entry name" value="RNApol_bact_RpoZ"/>
    <property type="match status" value="1"/>
</dbReference>
<evidence type="ECO:0000256" key="1">
    <source>
        <dbReference type="ARBA" id="ARBA00006711"/>
    </source>
</evidence>
<comment type="similarity">
    <text evidence="1">Belongs to the RNA polymerase subunit omega family.</text>
</comment>
<proteinExistence type="inferred from homology"/>
<feature type="region of interest" description="Disordered" evidence="8">
    <location>
        <begin position="95"/>
        <end position="156"/>
    </location>
</feature>
<evidence type="ECO:0000256" key="6">
    <source>
        <dbReference type="ARBA" id="ARBA00023163"/>
    </source>
</evidence>
<feature type="compositionally biased region" description="Basic and acidic residues" evidence="8">
    <location>
        <begin position="96"/>
        <end position="122"/>
    </location>
</feature>
<keyword evidence="4" id="KW-0808">Transferase</keyword>
<evidence type="ECO:0000256" key="8">
    <source>
        <dbReference type="SAM" id="MobiDB-lite"/>
    </source>
</evidence>
<dbReference type="AlphaFoldDB" id="A0A0F9ICK6"/>
<keyword evidence="6" id="KW-0804">Transcription</keyword>
<dbReference type="InterPro" id="IPR006110">
    <property type="entry name" value="Pol_omega/Rpo6/RPB6"/>
</dbReference>
<keyword evidence="3" id="KW-0240">DNA-directed RNA polymerase</keyword>
<dbReference type="Gene3D" id="3.90.940.10">
    <property type="match status" value="1"/>
</dbReference>
<dbReference type="EMBL" id="LAZR01014440">
    <property type="protein sequence ID" value="KKM17484.1"/>
    <property type="molecule type" value="Genomic_DNA"/>
</dbReference>